<accession>A0A9D1Z2U0</accession>
<dbReference type="InterPro" id="IPR011006">
    <property type="entry name" value="CheY-like_superfamily"/>
</dbReference>
<reference evidence="2" key="2">
    <citation type="submission" date="2021-04" db="EMBL/GenBank/DDBJ databases">
        <authorList>
            <person name="Gilroy R."/>
        </authorList>
    </citation>
    <scope>NUCLEOTIDE SEQUENCE</scope>
    <source>
        <strain evidence="2">CHK33-7979</strain>
    </source>
</reference>
<dbReference type="EMBL" id="DXCX01000030">
    <property type="protein sequence ID" value="HIY72887.1"/>
    <property type="molecule type" value="Genomic_DNA"/>
</dbReference>
<sequence length="177" mass="19828">MESVIVAFESERSCERIRDILESSGTAACILCRSAAEVKRTVSKQRVSTVICGFKLPDEPAEALFEDLPPTCSMLIVAVQGMLDLCQNDDIFRLASPVRRGDLVASVRLLLQMGHRLEKFVRPQRSQEEEELIQSAKELLMDRNGMTEEQAHRFLQKKSMDSGVKMVQTARLVLGMG</sequence>
<dbReference type="Gene3D" id="1.10.10.10">
    <property type="entry name" value="Winged helix-like DNA-binding domain superfamily/Winged helix DNA-binding domain"/>
    <property type="match status" value="1"/>
</dbReference>
<comment type="caution">
    <text evidence="2">The sequence shown here is derived from an EMBL/GenBank/DDBJ whole genome shotgun (WGS) entry which is preliminary data.</text>
</comment>
<proteinExistence type="predicted"/>
<feature type="domain" description="ANTAR" evidence="1">
    <location>
        <begin position="113"/>
        <end position="174"/>
    </location>
</feature>
<dbReference type="SUPFAM" id="SSF52172">
    <property type="entry name" value="CheY-like"/>
    <property type="match status" value="1"/>
</dbReference>
<gene>
    <name evidence="2" type="ORF">H9826_02765</name>
</gene>
<dbReference type="SMART" id="SM01012">
    <property type="entry name" value="ANTAR"/>
    <property type="match status" value="1"/>
</dbReference>
<reference evidence="2" key="1">
    <citation type="journal article" date="2021" name="PeerJ">
        <title>Extensive microbial diversity within the chicken gut microbiome revealed by metagenomics and culture.</title>
        <authorList>
            <person name="Gilroy R."/>
            <person name="Ravi A."/>
            <person name="Getino M."/>
            <person name="Pursley I."/>
            <person name="Horton D.L."/>
            <person name="Alikhan N.F."/>
            <person name="Baker D."/>
            <person name="Gharbi K."/>
            <person name="Hall N."/>
            <person name="Watson M."/>
            <person name="Adriaenssens E.M."/>
            <person name="Foster-Nyarko E."/>
            <person name="Jarju S."/>
            <person name="Secka A."/>
            <person name="Antonio M."/>
            <person name="Oren A."/>
            <person name="Chaudhuri R.R."/>
            <person name="La Ragione R."/>
            <person name="Hildebrand F."/>
            <person name="Pallen M.J."/>
        </authorList>
    </citation>
    <scope>NUCLEOTIDE SEQUENCE</scope>
    <source>
        <strain evidence="2">CHK33-7979</strain>
    </source>
</reference>
<name>A0A9D1Z2U0_9FIRM</name>
<dbReference type="Pfam" id="PF03861">
    <property type="entry name" value="ANTAR"/>
    <property type="match status" value="1"/>
</dbReference>
<evidence type="ECO:0000313" key="3">
    <source>
        <dbReference type="Proteomes" id="UP000886824"/>
    </source>
</evidence>
<dbReference type="PROSITE" id="PS50921">
    <property type="entry name" value="ANTAR"/>
    <property type="match status" value="1"/>
</dbReference>
<evidence type="ECO:0000313" key="2">
    <source>
        <dbReference type="EMBL" id="HIY72887.1"/>
    </source>
</evidence>
<dbReference type="AlphaFoldDB" id="A0A9D1Z2U0"/>
<protein>
    <submittedName>
        <fullName evidence="2">ANTAR domain-containing protein</fullName>
    </submittedName>
</protein>
<organism evidence="2 3">
    <name type="scientific">Candidatus Intestinimonas merdavium</name>
    <dbReference type="NCBI Taxonomy" id="2838622"/>
    <lineage>
        <taxon>Bacteria</taxon>
        <taxon>Bacillati</taxon>
        <taxon>Bacillota</taxon>
        <taxon>Clostridia</taxon>
        <taxon>Eubacteriales</taxon>
        <taxon>Intestinimonas</taxon>
    </lineage>
</organism>
<dbReference type="GO" id="GO:0003723">
    <property type="term" value="F:RNA binding"/>
    <property type="evidence" value="ECO:0007669"/>
    <property type="project" value="InterPro"/>
</dbReference>
<dbReference type="InterPro" id="IPR036388">
    <property type="entry name" value="WH-like_DNA-bd_sf"/>
</dbReference>
<dbReference type="Proteomes" id="UP000886824">
    <property type="component" value="Unassembled WGS sequence"/>
</dbReference>
<evidence type="ECO:0000259" key="1">
    <source>
        <dbReference type="PROSITE" id="PS50921"/>
    </source>
</evidence>
<dbReference type="InterPro" id="IPR005561">
    <property type="entry name" value="ANTAR"/>
</dbReference>